<dbReference type="Gene3D" id="2.40.50.90">
    <property type="match status" value="5"/>
</dbReference>
<name>A0AAD5X2T9_9FUNG</name>
<evidence type="ECO:0000313" key="8">
    <source>
        <dbReference type="EMBL" id="KAJ3053433.1"/>
    </source>
</evidence>
<dbReference type="PROSITE" id="PS50304">
    <property type="entry name" value="TUDOR"/>
    <property type="match status" value="1"/>
</dbReference>
<evidence type="ECO:0000256" key="2">
    <source>
        <dbReference type="ARBA" id="ARBA00022490"/>
    </source>
</evidence>
<feature type="domain" description="TNase-like" evidence="7">
    <location>
        <begin position="181"/>
        <end position="326"/>
    </location>
</feature>
<dbReference type="FunFam" id="2.40.50.90:FF:000001">
    <property type="entry name" value="Staphylococcal nuclease domain-containing protein"/>
    <property type="match status" value="1"/>
</dbReference>
<keyword evidence="9" id="KW-1185">Reference proteome</keyword>
<dbReference type="Pfam" id="PF00567">
    <property type="entry name" value="TUDOR"/>
    <property type="match status" value="1"/>
</dbReference>
<dbReference type="Proteomes" id="UP001212841">
    <property type="component" value="Unassembled WGS sequence"/>
</dbReference>
<keyword evidence="2 4" id="KW-0963">Cytoplasm</keyword>
<evidence type="ECO:0000256" key="4">
    <source>
        <dbReference type="PIRNR" id="PIRNR017179"/>
    </source>
</evidence>
<evidence type="ECO:0000256" key="1">
    <source>
        <dbReference type="ARBA" id="ARBA00004496"/>
    </source>
</evidence>
<dbReference type="InterPro" id="IPR016071">
    <property type="entry name" value="Staphylococal_nuclease_OB-fold"/>
</dbReference>
<evidence type="ECO:0000256" key="5">
    <source>
        <dbReference type="SAM" id="MobiDB-lite"/>
    </source>
</evidence>
<reference evidence="8" key="1">
    <citation type="submission" date="2020-05" db="EMBL/GenBank/DDBJ databases">
        <title>Phylogenomic resolution of chytrid fungi.</title>
        <authorList>
            <person name="Stajich J.E."/>
            <person name="Amses K."/>
            <person name="Simmons R."/>
            <person name="Seto K."/>
            <person name="Myers J."/>
            <person name="Bonds A."/>
            <person name="Quandt C.A."/>
            <person name="Barry K."/>
            <person name="Liu P."/>
            <person name="Grigoriev I."/>
            <person name="Longcore J.E."/>
            <person name="James T.Y."/>
        </authorList>
    </citation>
    <scope>NUCLEOTIDE SEQUENCE</scope>
    <source>
        <strain evidence="8">JEL0318</strain>
    </source>
</reference>
<feature type="compositionally biased region" description="Basic and acidic residues" evidence="5">
    <location>
        <begin position="120"/>
        <end position="136"/>
    </location>
</feature>
<dbReference type="GO" id="GO:0005634">
    <property type="term" value="C:nucleus"/>
    <property type="evidence" value="ECO:0007669"/>
    <property type="project" value="TreeGrafter"/>
</dbReference>
<dbReference type="SUPFAM" id="SSF63748">
    <property type="entry name" value="Tudor/PWWP/MBT"/>
    <property type="match status" value="1"/>
</dbReference>
<dbReference type="FunFam" id="2.40.50.90:FF:000002">
    <property type="entry name" value="Staphylococcal nuclease domain-containing protein"/>
    <property type="match status" value="1"/>
</dbReference>
<feature type="domain" description="TNase-like" evidence="7">
    <location>
        <begin position="338"/>
        <end position="488"/>
    </location>
</feature>
<protein>
    <recommendedName>
        <fullName evidence="10">Endonuclease LCL3</fullName>
    </recommendedName>
</protein>
<evidence type="ECO:0000256" key="3">
    <source>
        <dbReference type="ARBA" id="ARBA00022737"/>
    </source>
</evidence>
<dbReference type="InterPro" id="IPR035437">
    <property type="entry name" value="SNase_OB-fold_sf"/>
</dbReference>
<comment type="subcellular location">
    <subcellularLocation>
        <location evidence="1 4">Cytoplasm</location>
    </subcellularLocation>
</comment>
<dbReference type="EMBL" id="JADGJD010000208">
    <property type="protein sequence ID" value="KAJ3053433.1"/>
    <property type="molecule type" value="Genomic_DNA"/>
</dbReference>
<dbReference type="Pfam" id="PF00565">
    <property type="entry name" value="SNase"/>
    <property type="match status" value="4"/>
</dbReference>
<dbReference type="PROSITE" id="PS50830">
    <property type="entry name" value="TNASE_3"/>
    <property type="match status" value="4"/>
</dbReference>
<dbReference type="GO" id="GO:0031047">
    <property type="term" value="P:regulatory ncRNA-mediated gene silencing"/>
    <property type="evidence" value="ECO:0007669"/>
    <property type="project" value="UniProtKB-UniRule"/>
</dbReference>
<dbReference type="InterPro" id="IPR002999">
    <property type="entry name" value="Tudor"/>
</dbReference>
<keyword evidence="3" id="KW-0677">Repeat</keyword>
<dbReference type="GO" id="GO:0005829">
    <property type="term" value="C:cytosol"/>
    <property type="evidence" value="ECO:0007669"/>
    <property type="project" value="UniProtKB-UniRule"/>
</dbReference>
<feature type="region of interest" description="Disordered" evidence="5">
    <location>
        <begin position="366"/>
        <end position="386"/>
    </location>
</feature>
<dbReference type="GO" id="GO:0004518">
    <property type="term" value="F:nuclease activity"/>
    <property type="evidence" value="ECO:0007669"/>
    <property type="project" value="TreeGrafter"/>
</dbReference>
<sequence length="924" mass="101661">MSNPSQTLPQNGRAFVKAVLSGDTVILRGKPVNGPPPEKTFSLSGISAPRLGTAREPEKEEPFAFASRDFVRRNLLGKEVIYRTEYTTTTNARDFGTLTVQHPVSSETVINRAIVKEGWAKAKQDNRKGQDAKPDDQESLGELELEAQIAKKGIWSEEGGARSAAHSVADARALLDKYKGKPIDAIIEQVRDGSTYRVCLLLPRDENTKTTHQYVTLSLSGVKAPTYRKDVPNVPDLVEEYSEEAKYFVESRLLQRDVKILLEGVSQNDNFVGSVQHPAGNIAEALLAEGLAKVVDWSVTMVTGGSAKLRAAERRAKERKLRLWKSYVGKAKVAGADSDFDAVVTRVWSGDTLTIQSLATGKEKRVQLSSIRAPKPPASKPAEKGSASESVKEFGYDLDAKEFLRNRLIGKKVHVTIDYVKPAEGVYEERECVTVKDNDKNVAEMLIARGLADIIRHRRDDDNRSPHYDQLLIALEKAQTAQKGIHSPKDAPVHRISDASFNAGRAKQFLPYFQRAGTVPGVVDYVAGGSRFRVYVPSQNCALTLVLGGIRAPRAGRPGEMSEPFGQEALEFATRHCMQRDAEFSVEGQDKVGGFIGSLFIKTASGDRKNVAALLLEEGLASVHEYSASQISNSNALWEAEARAKNAKKGVWANWSGDEEQDQKVEEEKGIEQRENGAEIKDVVVSNIEGGGRVWLQIVGSELQKLGRLMSDFANHHDQPASAPIAPFTPRAGEYAAAQFTSDNAWYRARVKKVNPDKTYTVSYIDYGNSETIPASRLRPLDKEFSIQTLPAQSQEAKLAYITVPELDADYGQEAYDFVRDATEDRDLVARILGKVSTGTGQALNVVLTPKGGSGISLNERVVSEGLGYVEKGWVKKWEREAREGKVGGPKGRATVLGSLVERMEDAKRGRVNLWRYGDFTEDD</sequence>
<dbReference type="AlphaFoldDB" id="A0AAD5X2T9"/>
<evidence type="ECO:0000313" key="9">
    <source>
        <dbReference type="Proteomes" id="UP001212841"/>
    </source>
</evidence>
<dbReference type="GO" id="GO:0006402">
    <property type="term" value="P:mRNA catabolic process"/>
    <property type="evidence" value="ECO:0007669"/>
    <property type="project" value="UniProtKB-UniRule"/>
</dbReference>
<proteinExistence type="predicted"/>
<feature type="region of interest" description="Disordered" evidence="5">
    <location>
        <begin position="120"/>
        <end position="140"/>
    </location>
</feature>
<evidence type="ECO:0000259" key="6">
    <source>
        <dbReference type="PROSITE" id="PS50304"/>
    </source>
</evidence>
<dbReference type="SUPFAM" id="SSF50199">
    <property type="entry name" value="Staphylococcal nuclease"/>
    <property type="match status" value="5"/>
</dbReference>
<feature type="domain" description="TNase-like" evidence="7">
    <location>
        <begin position="10"/>
        <end position="157"/>
    </location>
</feature>
<dbReference type="InterPro" id="IPR016685">
    <property type="entry name" value="Silence_cplx_Nase-comp_TudorSN"/>
</dbReference>
<evidence type="ECO:0008006" key="10">
    <source>
        <dbReference type="Google" id="ProtNLM"/>
    </source>
</evidence>
<dbReference type="PANTHER" id="PTHR12302">
    <property type="entry name" value="EBNA2 BINDING PROTEIN P100"/>
    <property type="match status" value="1"/>
</dbReference>
<dbReference type="GO" id="GO:0031332">
    <property type="term" value="C:RNAi effector complex"/>
    <property type="evidence" value="ECO:0007669"/>
    <property type="project" value="InterPro"/>
</dbReference>
<accession>A0AAD5X2T9</accession>
<dbReference type="Gene3D" id="2.30.30.140">
    <property type="match status" value="1"/>
</dbReference>
<dbReference type="SMART" id="SM00318">
    <property type="entry name" value="SNc"/>
    <property type="match status" value="4"/>
</dbReference>
<dbReference type="PIRSF" id="PIRSF017179">
    <property type="entry name" value="RISC-Tudor-SN"/>
    <property type="match status" value="1"/>
</dbReference>
<dbReference type="PANTHER" id="PTHR12302:SF2">
    <property type="entry name" value="STAPHYLOCOCCAL NUCLEASE DOMAIN-CONTAINING PROTEIN 1"/>
    <property type="match status" value="1"/>
</dbReference>
<feature type="domain" description="TNase-like" evidence="7">
    <location>
        <begin position="517"/>
        <end position="654"/>
    </location>
</feature>
<gene>
    <name evidence="8" type="ORF">HK097_004281</name>
</gene>
<comment type="caution">
    <text evidence="8">The sequence shown here is derived from an EMBL/GenBank/DDBJ whole genome shotgun (WGS) entry which is preliminary data.</text>
</comment>
<dbReference type="GO" id="GO:0003723">
    <property type="term" value="F:RNA binding"/>
    <property type="evidence" value="ECO:0007669"/>
    <property type="project" value="UniProtKB-UniRule"/>
</dbReference>
<dbReference type="SMART" id="SM00333">
    <property type="entry name" value="TUDOR"/>
    <property type="match status" value="1"/>
</dbReference>
<organism evidence="8 9">
    <name type="scientific">Rhizophlyctis rosea</name>
    <dbReference type="NCBI Taxonomy" id="64517"/>
    <lineage>
        <taxon>Eukaryota</taxon>
        <taxon>Fungi</taxon>
        <taxon>Fungi incertae sedis</taxon>
        <taxon>Chytridiomycota</taxon>
        <taxon>Chytridiomycota incertae sedis</taxon>
        <taxon>Chytridiomycetes</taxon>
        <taxon>Rhizophlyctidales</taxon>
        <taxon>Rhizophlyctidaceae</taxon>
        <taxon>Rhizophlyctis</taxon>
    </lineage>
</organism>
<feature type="domain" description="Tudor" evidence="6">
    <location>
        <begin position="729"/>
        <end position="788"/>
    </location>
</feature>
<evidence type="ECO:0000259" key="7">
    <source>
        <dbReference type="PROSITE" id="PS50830"/>
    </source>
</evidence>
<dbReference type="FunFam" id="2.30.30.140:FF:000018">
    <property type="entry name" value="Serine/threonine-protein kinase 31"/>
    <property type="match status" value="1"/>
</dbReference>